<dbReference type="InterPro" id="IPR036388">
    <property type="entry name" value="WH-like_DNA-bd_sf"/>
</dbReference>
<dbReference type="SUPFAM" id="SSF46785">
    <property type="entry name" value="Winged helix' DNA-binding domain"/>
    <property type="match status" value="1"/>
</dbReference>
<dbReference type="Proteomes" id="UP000612808">
    <property type="component" value="Unassembled WGS sequence"/>
</dbReference>
<feature type="domain" description="HTH marR-type" evidence="2">
    <location>
        <begin position="8"/>
        <end position="140"/>
    </location>
</feature>
<dbReference type="InterPro" id="IPR000835">
    <property type="entry name" value="HTH_MarR-typ"/>
</dbReference>
<dbReference type="PROSITE" id="PS50995">
    <property type="entry name" value="HTH_MARR_2"/>
    <property type="match status" value="1"/>
</dbReference>
<protein>
    <recommendedName>
        <fullName evidence="2">HTH marR-type domain-containing protein</fullName>
    </recommendedName>
</protein>
<dbReference type="RefSeq" id="WP_203658012.1">
    <property type="nucleotide sequence ID" value="NZ_BAAAZM010000028.1"/>
</dbReference>
<accession>A0A8J3NAE5</accession>
<dbReference type="GO" id="GO:0006950">
    <property type="term" value="P:response to stress"/>
    <property type="evidence" value="ECO:0007669"/>
    <property type="project" value="TreeGrafter"/>
</dbReference>
<feature type="compositionally biased region" description="Basic and acidic residues" evidence="1">
    <location>
        <begin position="75"/>
        <end position="90"/>
    </location>
</feature>
<evidence type="ECO:0000313" key="4">
    <source>
        <dbReference type="Proteomes" id="UP000612808"/>
    </source>
</evidence>
<dbReference type="EMBL" id="BOMB01000016">
    <property type="protein sequence ID" value="GID12021.1"/>
    <property type="molecule type" value="Genomic_DNA"/>
</dbReference>
<dbReference type="AlphaFoldDB" id="A0A8J3NAE5"/>
<dbReference type="PANTHER" id="PTHR33164:SF43">
    <property type="entry name" value="HTH-TYPE TRANSCRIPTIONAL REPRESSOR YETL"/>
    <property type="match status" value="1"/>
</dbReference>
<dbReference type="InterPro" id="IPR036390">
    <property type="entry name" value="WH_DNA-bd_sf"/>
</dbReference>
<dbReference type="PRINTS" id="PR00598">
    <property type="entry name" value="HTHMARR"/>
</dbReference>
<dbReference type="SMART" id="SM00347">
    <property type="entry name" value="HTH_MARR"/>
    <property type="match status" value="1"/>
</dbReference>
<keyword evidence="4" id="KW-1185">Reference proteome</keyword>
<dbReference type="Gene3D" id="1.10.10.10">
    <property type="entry name" value="Winged helix-like DNA-binding domain superfamily/Winged helix DNA-binding domain"/>
    <property type="match status" value="1"/>
</dbReference>
<evidence type="ECO:0000256" key="1">
    <source>
        <dbReference type="SAM" id="MobiDB-lite"/>
    </source>
</evidence>
<feature type="region of interest" description="Disordered" evidence="1">
    <location>
        <begin position="74"/>
        <end position="94"/>
    </location>
</feature>
<comment type="caution">
    <text evidence="3">The sequence shown here is derived from an EMBL/GenBank/DDBJ whole genome shotgun (WGS) entry which is preliminary data.</text>
</comment>
<dbReference type="InterPro" id="IPR039422">
    <property type="entry name" value="MarR/SlyA-like"/>
</dbReference>
<evidence type="ECO:0000313" key="3">
    <source>
        <dbReference type="EMBL" id="GID12021.1"/>
    </source>
</evidence>
<dbReference type="GO" id="GO:0003700">
    <property type="term" value="F:DNA-binding transcription factor activity"/>
    <property type="evidence" value="ECO:0007669"/>
    <property type="project" value="InterPro"/>
</dbReference>
<organism evidence="3 4">
    <name type="scientific">Actinocatenispora rupis</name>
    <dbReference type="NCBI Taxonomy" id="519421"/>
    <lineage>
        <taxon>Bacteria</taxon>
        <taxon>Bacillati</taxon>
        <taxon>Actinomycetota</taxon>
        <taxon>Actinomycetes</taxon>
        <taxon>Micromonosporales</taxon>
        <taxon>Micromonosporaceae</taxon>
        <taxon>Actinocatenispora</taxon>
    </lineage>
</organism>
<sequence length="143" mass="15972">METVPSLRAIDVYLLSRVGKAGRRRLAERLAGIGFTLRHMAILSYLADRGPSAQREIGRALAIDPSDLVGALDELQGRDQVRRERDPDDRRRHRVSLTPAGRTALRRCRRHAAAVDDEVLAPLSAGDRRKLGELLGRLFDDLD</sequence>
<dbReference type="Pfam" id="PF12802">
    <property type="entry name" value="MarR_2"/>
    <property type="match status" value="1"/>
</dbReference>
<dbReference type="PANTHER" id="PTHR33164">
    <property type="entry name" value="TRANSCRIPTIONAL REGULATOR, MARR FAMILY"/>
    <property type="match status" value="1"/>
</dbReference>
<evidence type="ECO:0000259" key="2">
    <source>
        <dbReference type="PROSITE" id="PS50995"/>
    </source>
</evidence>
<proteinExistence type="predicted"/>
<reference evidence="3" key="1">
    <citation type="submission" date="2021-01" db="EMBL/GenBank/DDBJ databases">
        <title>Whole genome shotgun sequence of Actinocatenispora rupis NBRC 107355.</title>
        <authorList>
            <person name="Komaki H."/>
            <person name="Tamura T."/>
        </authorList>
    </citation>
    <scope>NUCLEOTIDE SEQUENCE</scope>
    <source>
        <strain evidence="3">NBRC 107355</strain>
    </source>
</reference>
<name>A0A8J3NAE5_9ACTN</name>
<gene>
    <name evidence="3" type="ORF">Aru02nite_29100</name>
</gene>